<comment type="caution">
    <text evidence="1">The sequence shown here is derived from an EMBL/GenBank/DDBJ whole genome shotgun (WGS) entry which is preliminary data.</text>
</comment>
<dbReference type="RefSeq" id="WP_191141654.1">
    <property type="nucleotide sequence ID" value="NZ_JACXAH010000005.1"/>
</dbReference>
<dbReference type="AlphaFoldDB" id="A0A926RTV9"/>
<protein>
    <submittedName>
        <fullName evidence="1">Uncharacterized protein</fullName>
    </submittedName>
</protein>
<accession>A0A926RTV9</accession>
<gene>
    <name evidence="1" type="ORF">IC620_04615</name>
</gene>
<proteinExistence type="predicted"/>
<dbReference type="EMBL" id="JACXAH010000005">
    <property type="protein sequence ID" value="MBD1371639.1"/>
    <property type="molecule type" value="Genomic_DNA"/>
</dbReference>
<dbReference type="Pfam" id="PF21835">
    <property type="entry name" value="YIEGIA_cap"/>
    <property type="match status" value="1"/>
</dbReference>
<evidence type="ECO:0000313" key="2">
    <source>
        <dbReference type="Proteomes" id="UP000661691"/>
    </source>
</evidence>
<dbReference type="Proteomes" id="UP000661691">
    <property type="component" value="Unassembled WGS sequence"/>
</dbReference>
<keyword evidence="2" id="KW-1185">Reference proteome</keyword>
<dbReference type="InterPro" id="IPR054055">
    <property type="entry name" value="YpzH"/>
</dbReference>
<name>A0A926RTV9_9BACL</name>
<evidence type="ECO:0000313" key="1">
    <source>
        <dbReference type="EMBL" id="MBD1371639.1"/>
    </source>
</evidence>
<reference evidence="2" key="1">
    <citation type="submission" date="2022-10" db="EMBL/GenBank/DDBJ databases">
        <title>A novel bacterium of genus Hazenella, isolated from South China Sea.</title>
        <authorList>
            <person name="Huang H."/>
            <person name="Mo K."/>
            <person name="Hu Y."/>
        </authorList>
    </citation>
    <scope>NUCLEOTIDE SEQUENCE [LARGE SCALE GENOMIC DNA]</scope>
    <source>
        <strain evidence="2">IB182357</strain>
    </source>
</reference>
<organism evidence="1 2">
    <name type="scientific">Polycladospora coralii</name>
    <dbReference type="NCBI Taxonomy" id="2771432"/>
    <lineage>
        <taxon>Bacteria</taxon>
        <taxon>Bacillati</taxon>
        <taxon>Bacillota</taxon>
        <taxon>Bacilli</taxon>
        <taxon>Bacillales</taxon>
        <taxon>Thermoactinomycetaceae</taxon>
        <taxon>Polycladospora</taxon>
    </lineage>
</organism>
<sequence>MGGSTSLQKFVLAVITTNAEAVTGGSVVFIVPDEKELQRKTYLLEKILDGMAHELDPDTMIIIKHG</sequence>